<dbReference type="STRING" id="1450539.A0A318ZFM3"/>
<dbReference type="GeneID" id="37080821"/>
<accession>A0A318ZFM3</accession>
<organism evidence="1 2">
    <name type="scientific">Aspergillus saccharolyticus JOP 1030-1</name>
    <dbReference type="NCBI Taxonomy" id="1450539"/>
    <lineage>
        <taxon>Eukaryota</taxon>
        <taxon>Fungi</taxon>
        <taxon>Dikarya</taxon>
        <taxon>Ascomycota</taxon>
        <taxon>Pezizomycotina</taxon>
        <taxon>Eurotiomycetes</taxon>
        <taxon>Eurotiomycetidae</taxon>
        <taxon>Eurotiales</taxon>
        <taxon>Aspergillaceae</taxon>
        <taxon>Aspergillus</taxon>
        <taxon>Aspergillus subgen. Circumdati</taxon>
    </lineage>
</organism>
<evidence type="ECO:0000313" key="1">
    <source>
        <dbReference type="EMBL" id="PYH46351.1"/>
    </source>
</evidence>
<dbReference type="Proteomes" id="UP000248349">
    <property type="component" value="Unassembled WGS sequence"/>
</dbReference>
<dbReference type="RefSeq" id="XP_025432333.1">
    <property type="nucleotide sequence ID" value="XM_025579592.1"/>
</dbReference>
<name>A0A318ZFM3_9EURO</name>
<keyword evidence="2" id="KW-1185">Reference proteome</keyword>
<dbReference type="Gene3D" id="3.40.50.720">
    <property type="entry name" value="NAD(P)-binding Rossmann-like Domain"/>
    <property type="match status" value="1"/>
</dbReference>
<proteinExistence type="predicted"/>
<sequence length="124" mass="13531">MILLSWSKPTLSASLRAVDACIWTLGVTPPRASADDEAVRRVTLEYTSQDAKAFNDAFTATSRSKSVIGQKEEASAVFGPGKSRFVCFSGAMAERYQLKPLDVYSRRIFKAKGTDDGMAQELST</sequence>
<reference evidence="1 2" key="1">
    <citation type="submission" date="2016-12" db="EMBL/GenBank/DDBJ databases">
        <title>The genomes of Aspergillus section Nigri reveals drivers in fungal speciation.</title>
        <authorList>
            <consortium name="DOE Joint Genome Institute"/>
            <person name="Vesth T.C."/>
            <person name="Nybo J."/>
            <person name="Theobald S."/>
            <person name="Brandl J."/>
            <person name="Frisvad J.C."/>
            <person name="Nielsen K.F."/>
            <person name="Lyhne E.K."/>
            <person name="Kogle M.E."/>
            <person name="Kuo A."/>
            <person name="Riley R."/>
            <person name="Clum A."/>
            <person name="Nolan M."/>
            <person name="Lipzen A."/>
            <person name="Salamov A."/>
            <person name="Henrissat B."/>
            <person name="Wiebenga A."/>
            <person name="De Vries R.P."/>
            <person name="Grigoriev I.V."/>
            <person name="Mortensen U.H."/>
            <person name="Andersen M.R."/>
            <person name="Baker S.E."/>
        </authorList>
    </citation>
    <scope>NUCLEOTIDE SEQUENCE [LARGE SCALE GENOMIC DNA]</scope>
    <source>
        <strain evidence="1 2">JOP 1030-1</strain>
    </source>
</reference>
<protein>
    <submittedName>
        <fullName evidence="1">Uncharacterized protein</fullName>
    </submittedName>
</protein>
<gene>
    <name evidence="1" type="ORF">BP01DRAFT_422868</name>
</gene>
<dbReference type="OrthoDB" id="3535423at2759"/>
<dbReference type="AlphaFoldDB" id="A0A318ZFM3"/>
<dbReference type="EMBL" id="KZ821228">
    <property type="protein sequence ID" value="PYH46351.1"/>
    <property type="molecule type" value="Genomic_DNA"/>
</dbReference>
<evidence type="ECO:0000313" key="2">
    <source>
        <dbReference type="Proteomes" id="UP000248349"/>
    </source>
</evidence>